<keyword evidence="4 6" id="KW-1133">Transmembrane helix</keyword>
<comment type="caution">
    <text evidence="8">The sequence shown here is derived from an EMBL/GenBank/DDBJ whole genome shotgun (WGS) entry which is preliminary data.</text>
</comment>
<keyword evidence="9" id="KW-1185">Reference proteome</keyword>
<evidence type="ECO:0000256" key="5">
    <source>
        <dbReference type="ARBA" id="ARBA00023136"/>
    </source>
</evidence>
<reference evidence="8 9" key="1">
    <citation type="submission" date="2020-01" db="EMBL/GenBank/DDBJ databases">
        <title>Genome sequence of Desulfovibrio aerotolerans DSM 16695(T).</title>
        <authorList>
            <person name="Karnachuk O."/>
            <person name="Avakyan M."/>
            <person name="Mardanov A."/>
            <person name="Kadnikov V."/>
            <person name="Ravin N."/>
        </authorList>
    </citation>
    <scope>NUCLEOTIDE SEQUENCE [LARGE SCALE GENOMIC DNA]</scope>
    <source>
        <strain evidence="8 9">DSM 16695</strain>
    </source>
</reference>
<dbReference type="Proteomes" id="UP000482487">
    <property type="component" value="Unassembled WGS sequence"/>
</dbReference>
<feature type="non-terminal residue" evidence="8">
    <location>
        <position position="1"/>
    </location>
</feature>
<keyword evidence="5 6" id="KW-0472">Membrane</keyword>
<feature type="transmembrane region" description="Helical" evidence="6">
    <location>
        <begin position="40"/>
        <end position="64"/>
    </location>
</feature>
<dbReference type="RefSeq" id="WP_211922690.1">
    <property type="nucleotide sequence ID" value="NZ_WVUD01000146.1"/>
</dbReference>
<proteinExistence type="predicted"/>
<evidence type="ECO:0000256" key="1">
    <source>
        <dbReference type="ARBA" id="ARBA00004651"/>
    </source>
</evidence>
<keyword evidence="2" id="KW-1003">Cell membrane</keyword>
<dbReference type="EMBL" id="WVUD01000146">
    <property type="protein sequence ID" value="MYL85455.1"/>
    <property type="molecule type" value="Genomic_DNA"/>
</dbReference>
<accession>A0A7C9N7T4</accession>
<evidence type="ECO:0000256" key="6">
    <source>
        <dbReference type="SAM" id="Phobius"/>
    </source>
</evidence>
<sequence length="90" mass="9334">IGEAKPRQGLVGILLGAVGLVVMSTPFTLMQGVVFDTRSVLIGISGLFFGVVPTAITVAITAAYRLHQGGSGAWTGVYHFCPANLEEIAC</sequence>
<protein>
    <recommendedName>
        <fullName evidence="7">Signal transduction histidine kinase 5TM receptor LytS transmembrane region domain-containing protein</fullName>
    </recommendedName>
</protein>
<dbReference type="GO" id="GO:0071555">
    <property type="term" value="P:cell wall organization"/>
    <property type="evidence" value="ECO:0007669"/>
    <property type="project" value="InterPro"/>
</dbReference>
<comment type="subcellular location">
    <subcellularLocation>
        <location evidence="1">Cell membrane</location>
        <topology evidence="1">Multi-pass membrane protein</topology>
    </subcellularLocation>
</comment>
<feature type="transmembrane region" description="Helical" evidence="6">
    <location>
        <begin position="12"/>
        <end position="34"/>
    </location>
</feature>
<dbReference type="InterPro" id="IPR011620">
    <property type="entry name" value="Sig_transdc_His_kinase_LytS_TM"/>
</dbReference>
<name>A0A7C9N7T4_9BACT</name>
<dbReference type="AlphaFoldDB" id="A0A7C9N7T4"/>
<gene>
    <name evidence="8" type="ORF">GTA51_20490</name>
</gene>
<evidence type="ECO:0000313" key="8">
    <source>
        <dbReference type="EMBL" id="MYL85455.1"/>
    </source>
</evidence>
<evidence type="ECO:0000259" key="7">
    <source>
        <dbReference type="Pfam" id="PF07694"/>
    </source>
</evidence>
<feature type="domain" description="Signal transduction histidine kinase 5TM receptor LytS transmembrane region" evidence="7">
    <location>
        <begin position="6"/>
        <end position="77"/>
    </location>
</feature>
<dbReference type="GO" id="GO:0000155">
    <property type="term" value="F:phosphorelay sensor kinase activity"/>
    <property type="evidence" value="ECO:0007669"/>
    <property type="project" value="InterPro"/>
</dbReference>
<dbReference type="GO" id="GO:0005886">
    <property type="term" value="C:plasma membrane"/>
    <property type="evidence" value="ECO:0007669"/>
    <property type="project" value="UniProtKB-SubCell"/>
</dbReference>
<keyword evidence="3 6" id="KW-0812">Transmembrane</keyword>
<evidence type="ECO:0000256" key="4">
    <source>
        <dbReference type="ARBA" id="ARBA00022989"/>
    </source>
</evidence>
<organism evidence="8 9">
    <name type="scientific">Solidesulfovibrio aerotolerans</name>
    <dbReference type="NCBI Taxonomy" id="295255"/>
    <lineage>
        <taxon>Bacteria</taxon>
        <taxon>Pseudomonadati</taxon>
        <taxon>Thermodesulfobacteriota</taxon>
        <taxon>Desulfovibrionia</taxon>
        <taxon>Desulfovibrionales</taxon>
        <taxon>Desulfovibrionaceae</taxon>
        <taxon>Solidesulfovibrio</taxon>
    </lineage>
</organism>
<evidence type="ECO:0000313" key="9">
    <source>
        <dbReference type="Proteomes" id="UP000482487"/>
    </source>
</evidence>
<dbReference type="Pfam" id="PF07694">
    <property type="entry name" value="5TM-5TMR_LYT"/>
    <property type="match status" value="1"/>
</dbReference>
<evidence type="ECO:0000256" key="3">
    <source>
        <dbReference type="ARBA" id="ARBA00022692"/>
    </source>
</evidence>
<evidence type="ECO:0000256" key="2">
    <source>
        <dbReference type="ARBA" id="ARBA00022475"/>
    </source>
</evidence>